<dbReference type="GO" id="GO:0008289">
    <property type="term" value="F:lipid binding"/>
    <property type="evidence" value="ECO:0007669"/>
    <property type="project" value="InterPro"/>
</dbReference>
<dbReference type="InterPro" id="IPR045811">
    <property type="entry name" value="MTP_lip-bd"/>
</dbReference>
<keyword evidence="14" id="KW-0812">Transmembrane</keyword>
<feature type="transmembrane region" description="Helical" evidence="14">
    <location>
        <begin position="20"/>
        <end position="41"/>
    </location>
</feature>
<accession>L5LB65</accession>
<dbReference type="GO" id="GO:0042157">
    <property type="term" value="P:lipoprotein metabolic process"/>
    <property type="evidence" value="ECO:0007669"/>
    <property type="project" value="TreeGrafter"/>
</dbReference>
<gene>
    <name evidence="16" type="ORF">MDA_GLEAN10016944</name>
</gene>
<evidence type="ECO:0000256" key="11">
    <source>
        <dbReference type="ARBA" id="ARBA00023724"/>
    </source>
</evidence>
<evidence type="ECO:0000313" key="16">
    <source>
        <dbReference type="EMBL" id="ELK23260.1"/>
    </source>
</evidence>
<evidence type="ECO:0000256" key="1">
    <source>
        <dbReference type="ARBA" id="ARBA00004240"/>
    </source>
</evidence>
<evidence type="ECO:0000256" key="8">
    <source>
        <dbReference type="ARBA" id="ARBA00023670"/>
    </source>
</evidence>
<dbReference type="Gene3D" id="2.30.230.10">
    <property type="entry name" value="Lipovitellin, beta-sheet shell regions, chain A"/>
    <property type="match status" value="1"/>
</dbReference>
<evidence type="ECO:0000256" key="12">
    <source>
        <dbReference type="ARBA" id="ARBA00045383"/>
    </source>
</evidence>
<comment type="catalytic activity">
    <reaction evidence="10">
        <text>a 1,2-diacyl-sn-glycero-3-phosphocholine(in) = a 1,2-diacyl-sn-glycero-3-phosphocholine(out)</text>
        <dbReference type="Rhea" id="RHEA:38571"/>
        <dbReference type="ChEBI" id="CHEBI:57643"/>
    </reaction>
    <physiologicalReaction direction="left-to-right" evidence="10">
        <dbReference type="Rhea" id="RHEA:38572"/>
    </physiologicalReaction>
</comment>
<dbReference type="EMBL" id="KB113775">
    <property type="protein sequence ID" value="ELK23260.1"/>
    <property type="molecule type" value="Genomic_DNA"/>
</dbReference>
<dbReference type="Pfam" id="PF01347">
    <property type="entry name" value="Vitellogenin_N"/>
    <property type="match status" value="2"/>
</dbReference>
<evidence type="ECO:0000313" key="17">
    <source>
        <dbReference type="Proteomes" id="UP000010556"/>
    </source>
</evidence>
<dbReference type="InterPro" id="IPR001747">
    <property type="entry name" value="Vitellogenin_N"/>
</dbReference>
<evidence type="ECO:0000256" key="4">
    <source>
        <dbReference type="ARBA" id="ARBA00022729"/>
    </source>
</evidence>
<organism evidence="16 17">
    <name type="scientific">Myotis davidii</name>
    <name type="common">David's myotis</name>
    <dbReference type="NCBI Taxonomy" id="225400"/>
    <lineage>
        <taxon>Eukaryota</taxon>
        <taxon>Metazoa</taxon>
        <taxon>Chordata</taxon>
        <taxon>Craniata</taxon>
        <taxon>Vertebrata</taxon>
        <taxon>Euteleostomi</taxon>
        <taxon>Mammalia</taxon>
        <taxon>Eutheria</taxon>
        <taxon>Laurasiatheria</taxon>
        <taxon>Chiroptera</taxon>
        <taxon>Yangochiroptera</taxon>
        <taxon>Vespertilionidae</taxon>
        <taxon>Myotis</taxon>
    </lineage>
</organism>
<keyword evidence="14" id="KW-0472">Membrane</keyword>
<dbReference type="PANTHER" id="PTHR13024:SF1">
    <property type="entry name" value="MICROSOMAL TRIGLYCERIDE TRANSFER PROTEIN LARGE SUBUNIT"/>
    <property type="match status" value="1"/>
</dbReference>
<comment type="catalytic activity">
    <reaction evidence="8">
        <text>a cholesterol ester(in) = a cholesterol ester(out)</text>
        <dbReference type="Rhea" id="RHEA:39007"/>
        <dbReference type="ChEBI" id="CHEBI:17002"/>
    </reaction>
    <physiologicalReaction direction="left-to-right" evidence="8">
        <dbReference type="Rhea" id="RHEA:39008"/>
    </physiologicalReaction>
</comment>
<feature type="domain" description="Vitellogenin" evidence="15">
    <location>
        <begin position="103"/>
        <end position="642"/>
    </location>
</feature>
<dbReference type="GO" id="GO:0005794">
    <property type="term" value="C:Golgi apparatus"/>
    <property type="evidence" value="ECO:0007669"/>
    <property type="project" value="TreeGrafter"/>
</dbReference>
<dbReference type="InterPro" id="IPR015816">
    <property type="entry name" value="Vitellinogen_b-sht_N"/>
</dbReference>
<keyword evidence="5" id="KW-0256">Endoplasmic reticulum</keyword>
<comment type="catalytic activity">
    <reaction evidence="9">
        <text>a triacyl-sn-glycerol(in) = a triacyl-sn-glycerol(out)</text>
        <dbReference type="Rhea" id="RHEA:39011"/>
        <dbReference type="ChEBI" id="CHEBI:64615"/>
    </reaction>
    <physiologicalReaction direction="left-to-right" evidence="9">
        <dbReference type="Rhea" id="RHEA:39012"/>
    </physiologicalReaction>
</comment>
<evidence type="ECO:0000256" key="13">
    <source>
        <dbReference type="PROSITE-ProRule" id="PRU00557"/>
    </source>
</evidence>
<dbReference type="GO" id="GO:0016323">
    <property type="term" value="C:basolateral plasma membrane"/>
    <property type="evidence" value="ECO:0007669"/>
    <property type="project" value="TreeGrafter"/>
</dbReference>
<dbReference type="InterPro" id="IPR011030">
    <property type="entry name" value="Lipovitellin_superhlx_dom"/>
</dbReference>
<keyword evidence="7" id="KW-1015">Disulfide bond</keyword>
<evidence type="ECO:0000256" key="6">
    <source>
        <dbReference type="ARBA" id="ARBA00023055"/>
    </source>
</evidence>
<dbReference type="Gene3D" id="1.25.10.20">
    <property type="entry name" value="Vitellinogen, superhelical"/>
    <property type="match status" value="2"/>
</dbReference>
<dbReference type="GO" id="GO:0042632">
    <property type="term" value="P:cholesterol homeostasis"/>
    <property type="evidence" value="ECO:0007669"/>
    <property type="project" value="TreeGrafter"/>
</dbReference>
<dbReference type="AlphaFoldDB" id="L5LB65"/>
<evidence type="ECO:0000259" key="15">
    <source>
        <dbReference type="PROSITE" id="PS51211"/>
    </source>
</evidence>
<evidence type="ECO:0000256" key="3">
    <source>
        <dbReference type="ARBA" id="ARBA00022448"/>
    </source>
</evidence>
<keyword evidence="3" id="KW-0813">Transport</keyword>
<dbReference type="Pfam" id="PF19444">
    <property type="entry name" value="MTP_lip_bd"/>
    <property type="match status" value="1"/>
</dbReference>
<dbReference type="SUPFAM" id="SSF56968">
    <property type="entry name" value="Lipovitellin-phosvitin complex, beta-sheet shell regions"/>
    <property type="match status" value="1"/>
</dbReference>
<dbReference type="PROSITE" id="PS51211">
    <property type="entry name" value="VITELLOGENIN"/>
    <property type="match status" value="1"/>
</dbReference>
<dbReference type="GO" id="GO:0005783">
    <property type="term" value="C:endoplasmic reticulum"/>
    <property type="evidence" value="ECO:0007669"/>
    <property type="project" value="UniProtKB-SubCell"/>
</dbReference>
<evidence type="ECO:0000256" key="14">
    <source>
        <dbReference type="SAM" id="Phobius"/>
    </source>
</evidence>
<name>L5LB65_MYODS</name>
<comment type="caution">
    <text evidence="13">Lacks conserved residue(s) required for the propagation of feature annotation.</text>
</comment>
<dbReference type="InterPro" id="IPR015819">
    <property type="entry name" value="Lipid_transp_b-sht_shell"/>
</dbReference>
<protein>
    <recommendedName>
        <fullName evidence="2">Microsomal triglyceride transfer protein large subunit</fullName>
    </recommendedName>
</protein>
<dbReference type="eggNOG" id="KOG4337">
    <property type="taxonomic scope" value="Eukaryota"/>
</dbReference>
<reference evidence="17" key="1">
    <citation type="journal article" date="2013" name="Science">
        <title>Comparative analysis of bat genomes provides insight into the evolution of flight and immunity.</title>
        <authorList>
            <person name="Zhang G."/>
            <person name="Cowled C."/>
            <person name="Shi Z."/>
            <person name="Huang Z."/>
            <person name="Bishop-Lilly K.A."/>
            <person name="Fang X."/>
            <person name="Wynne J.W."/>
            <person name="Xiong Z."/>
            <person name="Baker M.L."/>
            <person name="Zhao W."/>
            <person name="Tachedjian M."/>
            <person name="Zhu Y."/>
            <person name="Zhou P."/>
            <person name="Jiang X."/>
            <person name="Ng J."/>
            <person name="Yang L."/>
            <person name="Wu L."/>
            <person name="Xiao J."/>
            <person name="Feng Y."/>
            <person name="Chen Y."/>
            <person name="Sun X."/>
            <person name="Zhang Y."/>
            <person name="Marsh G.A."/>
            <person name="Crameri G."/>
            <person name="Broder C.C."/>
            <person name="Frey K.G."/>
            <person name="Wang L.F."/>
            <person name="Wang J."/>
        </authorList>
    </citation>
    <scope>NUCLEOTIDE SEQUENCE [LARGE SCALE GENOMIC DNA]</scope>
</reference>
<comment type="function">
    <text evidence="12">Catalyzes the transport of triglyceride, cholesteryl ester, and phospholipid between phospholipid surfaces. Required for the assembly and secretion of plasma lipoproteins that contain apolipoprotein B. May be involved in regulating cholesteryl ester biosynthesis in cells that produce lipoproteins.</text>
</comment>
<keyword evidence="6" id="KW-0445">Lipid transport</keyword>
<evidence type="ECO:0000256" key="10">
    <source>
        <dbReference type="ARBA" id="ARBA00023723"/>
    </source>
</evidence>
<comment type="catalytic activity">
    <reaction evidence="11">
        <text>a 1,2-diacyl-sn-glycero-3-phosphoethanolamine(in) = a 1,2-diacyl-sn-glycero-3-phosphoethanolamine(out)</text>
        <dbReference type="Rhea" id="RHEA:38895"/>
        <dbReference type="ChEBI" id="CHEBI:64612"/>
    </reaction>
    <physiologicalReaction direction="left-to-right" evidence="11">
        <dbReference type="Rhea" id="RHEA:38896"/>
    </physiologicalReaction>
</comment>
<dbReference type="PANTHER" id="PTHR13024">
    <property type="entry name" value="MICROSOMAL TRIGLYCERIDE TRANSFER PROTEIN, LARGE SUBUNIT"/>
    <property type="match status" value="1"/>
</dbReference>
<dbReference type="SMART" id="SM00638">
    <property type="entry name" value="LPD_N"/>
    <property type="match status" value="1"/>
</dbReference>
<keyword evidence="4" id="KW-0732">Signal</keyword>
<dbReference type="FunFam" id="2.30.230.10:FF:000001">
    <property type="entry name" value="Microsomal triglyceride transfer protein large subunit"/>
    <property type="match status" value="1"/>
</dbReference>
<evidence type="ECO:0000256" key="9">
    <source>
        <dbReference type="ARBA" id="ARBA00023680"/>
    </source>
</evidence>
<dbReference type="GO" id="GO:0120013">
    <property type="term" value="F:lipid transfer activity"/>
    <property type="evidence" value="ECO:0007669"/>
    <property type="project" value="UniProtKB-ARBA"/>
</dbReference>
<evidence type="ECO:0000256" key="2">
    <source>
        <dbReference type="ARBA" id="ARBA00013847"/>
    </source>
</evidence>
<dbReference type="SUPFAM" id="SSF48431">
    <property type="entry name" value="Lipovitellin-phosvitin complex, superhelical domain"/>
    <property type="match status" value="1"/>
</dbReference>
<evidence type="ECO:0000256" key="7">
    <source>
        <dbReference type="ARBA" id="ARBA00023157"/>
    </source>
</evidence>
<proteinExistence type="predicted"/>
<evidence type="ECO:0000256" key="5">
    <source>
        <dbReference type="ARBA" id="ARBA00022824"/>
    </source>
</evidence>
<dbReference type="Proteomes" id="UP000010556">
    <property type="component" value="Unassembled WGS sequence"/>
</dbReference>
<comment type="subcellular location">
    <subcellularLocation>
        <location evidence="1">Endoplasmic reticulum</location>
    </subcellularLocation>
</comment>
<sequence>MASIGCSGMVEQLSGAPDQGGVLVTVIGACLWWLLKILFFTPVRHGPTGHSHPLLALALLTSAASASPTHTLCQSCHLHLLLAPSAGPSHSVLSVGHTTGLSLNNDRLYKLTYSTEVFVNQGKGKLQDSVGYRISSNVDVVLLWRNPDGDDDQLIQITIKDVNVENVNQKRGEKSIFKGKNPAKIIRKENLEALQRPVLLHLVHGKVKNFYSYENEPVAIENIKRGLASLFQMQLSSGTTNEVDISGDCKVTYQGHQDKVIKIKALDSCKIERSGFTAINQVLGVTSKATSVTTYKIEDSFVIAVLAEETHAFGLNFLRSITGKIVSKQKLELKTTEAGPRLMSGKHIADIIKAVDSKYKALPIEGQVFQAECKGCPSLSEHWQSIRKHLQPDNLSKAEAVRNFLAFIQHLRTAKKEEILQILKTENKDILPQLVDAVTSAQTPDSLDAILDFLDFKSSSNVILQERFLYACGFASHPDEELLRALISKFKGSFASNDIRESVMITIGALVRKLCQSDGCKLKNALLPEGIPILLKYAETGEGPISHLATTTLQRYDVHFITDEVKKTLNRIYHQNRKVHEKTVRTTAAAIILNNNPSYMEVKNILLSIGELPKEMNKYMLSTVQDILRFEMPASKMIRRVLKEMVAHNYDRFAQGGSSSAYTGYIGRSPHSASTYGLDILYSGSGILRRSNVNIFQYIGKSHLHATQVVIEAQGLETLIAATPDEGEENLDSYAGLSVILFDVQLRPVTFFNGYSDLMSKMLSASSDPVSVVKALALLIDHSQELQLQSGLKANIDVQGALAIDISGAMEFSLWYRESKTRVKNLLAVVIAGDITVDSSFVKAGLEISAETETSMEFVSTVQFSQYPFLVCLQMDRAEAPYRQFETKYERLSTGKGYVSRKRKETLVAGSEFPLHQENANMCKVVFPPQPESASSGGGWF</sequence>
<dbReference type="InterPro" id="IPR039988">
    <property type="entry name" value="MTTP"/>
</dbReference>
<keyword evidence="14" id="KW-1133">Transmembrane helix</keyword>
<keyword evidence="17" id="KW-1185">Reference proteome</keyword>
<dbReference type="GO" id="GO:0005548">
    <property type="term" value="F:phospholipid transporter activity"/>
    <property type="evidence" value="ECO:0007669"/>
    <property type="project" value="InterPro"/>
</dbReference>